<sequence length="320" mass="32899">MECNLTGPSFFTAAGDGTASRRAAAATPALARQGSPEEPNIMGQVIRKDASADDIIHDTRTAHENARARGGLWQSLADQALASVLTLHETATAEATAASAAAAPLIAARNEARRNANDLVGRVADHIWNAVGRPRNDANLALLFPNGIAYYVEGDLDTQPKRMLLLAKLLTSNLHPRLPSLQSTAAASEVTAAAEALAQAIEAATGAALHDELCSQVRVAVSRSASMELANLKRLYKAHGFLEADIHAVIPSRVVRRRTPKPPSVPKPTAGSQISAPPAPAVTAPTVATPTVVSSAVTAPTVAAPAVTAPTVTAATGAAG</sequence>
<dbReference type="EMBL" id="ASRX01000014">
    <property type="protein sequence ID" value="EYF06873.1"/>
    <property type="molecule type" value="Genomic_DNA"/>
</dbReference>
<dbReference type="RefSeq" id="WP_044239269.1">
    <property type="nucleotide sequence ID" value="NZ_ASRX01000014.1"/>
</dbReference>
<feature type="region of interest" description="Disordered" evidence="1">
    <location>
        <begin position="255"/>
        <end position="284"/>
    </location>
</feature>
<evidence type="ECO:0000256" key="1">
    <source>
        <dbReference type="SAM" id="MobiDB-lite"/>
    </source>
</evidence>
<reference evidence="2 3" key="1">
    <citation type="submission" date="2013-05" db="EMBL/GenBank/DDBJ databases">
        <title>Genome assembly of Chondromyces apiculatus DSM 436.</title>
        <authorList>
            <person name="Sharma G."/>
            <person name="Khatri I."/>
            <person name="Kaur C."/>
            <person name="Mayilraj S."/>
            <person name="Subramanian S."/>
        </authorList>
    </citation>
    <scope>NUCLEOTIDE SEQUENCE [LARGE SCALE GENOMIC DNA]</scope>
    <source>
        <strain evidence="2 3">DSM 436</strain>
    </source>
</reference>
<dbReference type="Proteomes" id="UP000019678">
    <property type="component" value="Unassembled WGS sequence"/>
</dbReference>
<evidence type="ECO:0000313" key="3">
    <source>
        <dbReference type="Proteomes" id="UP000019678"/>
    </source>
</evidence>
<keyword evidence="3" id="KW-1185">Reference proteome</keyword>
<protein>
    <submittedName>
        <fullName evidence="2">Uncharacterized protein</fullName>
    </submittedName>
</protein>
<dbReference type="AlphaFoldDB" id="A0A017TC59"/>
<dbReference type="OrthoDB" id="5516886at2"/>
<gene>
    <name evidence="2" type="ORF">CAP_1570</name>
</gene>
<proteinExistence type="predicted"/>
<organism evidence="2 3">
    <name type="scientific">Chondromyces apiculatus DSM 436</name>
    <dbReference type="NCBI Taxonomy" id="1192034"/>
    <lineage>
        <taxon>Bacteria</taxon>
        <taxon>Pseudomonadati</taxon>
        <taxon>Myxococcota</taxon>
        <taxon>Polyangia</taxon>
        <taxon>Polyangiales</taxon>
        <taxon>Polyangiaceae</taxon>
        <taxon>Chondromyces</taxon>
    </lineage>
</organism>
<comment type="caution">
    <text evidence="2">The sequence shown here is derived from an EMBL/GenBank/DDBJ whole genome shotgun (WGS) entry which is preliminary data.</text>
</comment>
<name>A0A017TC59_9BACT</name>
<evidence type="ECO:0000313" key="2">
    <source>
        <dbReference type="EMBL" id="EYF06873.1"/>
    </source>
</evidence>
<dbReference type="STRING" id="1192034.CAP_1570"/>
<accession>A0A017TC59</accession>